<dbReference type="GO" id="GO:0004672">
    <property type="term" value="F:protein kinase activity"/>
    <property type="evidence" value="ECO:0007669"/>
    <property type="project" value="InterPro"/>
</dbReference>
<evidence type="ECO:0000313" key="5">
    <source>
        <dbReference type="Proteomes" id="UP001318040"/>
    </source>
</evidence>
<dbReference type="InterPro" id="IPR000719">
    <property type="entry name" value="Prot_kinase_dom"/>
</dbReference>
<dbReference type="Gene3D" id="3.30.200.20">
    <property type="entry name" value="Phosphorylase Kinase, domain 1"/>
    <property type="match status" value="1"/>
</dbReference>
<feature type="compositionally biased region" description="Low complexity" evidence="3">
    <location>
        <begin position="46"/>
        <end position="70"/>
    </location>
</feature>
<evidence type="ECO:0000313" key="6">
    <source>
        <dbReference type="RefSeq" id="XP_032817758.1"/>
    </source>
</evidence>
<dbReference type="GeneID" id="116946677"/>
<evidence type="ECO:0000256" key="2">
    <source>
        <dbReference type="ARBA" id="ARBA00038180"/>
    </source>
</evidence>
<dbReference type="Gene3D" id="1.10.510.10">
    <property type="entry name" value="Transferase(Phosphotransferase) domain 1"/>
    <property type="match status" value="1"/>
</dbReference>
<dbReference type="PANTHER" id="PTHR22961">
    <property type="entry name" value="SER/THR PROTEIN KINASE-TRB"/>
    <property type="match status" value="1"/>
</dbReference>
<comment type="similarity">
    <text evidence="2">Belongs to the protein kinase superfamily. CAMK Ser/Thr protein kinase family. Tribbles subfamily.</text>
</comment>
<keyword evidence="1" id="KW-0649">Protein kinase inhibitor</keyword>
<feature type="domain" description="Protein kinase" evidence="4">
    <location>
        <begin position="66"/>
        <end position="336"/>
    </location>
</feature>
<feature type="region of interest" description="Disordered" evidence="3">
    <location>
        <begin position="1"/>
        <end position="76"/>
    </location>
</feature>
<dbReference type="SUPFAM" id="SSF56112">
    <property type="entry name" value="Protein kinase-like (PK-like)"/>
    <property type="match status" value="1"/>
</dbReference>
<dbReference type="GO" id="GO:0005524">
    <property type="term" value="F:ATP binding"/>
    <property type="evidence" value="ECO:0007669"/>
    <property type="project" value="InterPro"/>
</dbReference>
<sequence length="377" mass="41030">MNVQRSLPIAIARPGPHARHKTHGGDPADDSGPPPGAGGWARRSSSEQQGSSSSSQAALSPGPFPGSLGSPTPPGTPGAFVCASRIGHYVLLEPLEGQRMLRAVNTHTGRELVCKVFDVASYRDSLAAYFRIPPHESVACVDEVLLGEHWAYAFLERGCGDLHSHVRACKRLPEEEAARLFHQAVSAVDHCHQHGIVLRDLKLRKFVFRDEDRMRLRLEGLEDVCVLHSDDDSLAEKVGCPAYVSPEILTAGGSSGRYSGRAADVWSLGVMLYTMLVGQYPFHESEPTALFARIRRGQYALPEALSPKARCLIRDLLRRDPSERLSARDILHHPWFACDFSAAAAVAAREPGCGQDAHSDQLVPEGLAHDGEDPFFG</sequence>
<reference evidence="6" key="1">
    <citation type="submission" date="2025-08" db="UniProtKB">
        <authorList>
            <consortium name="RefSeq"/>
        </authorList>
    </citation>
    <scope>IDENTIFICATION</scope>
    <source>
        <tissue evidence="6">Sperm</tissue>
    </source>
</reference>
<dbReference type="KEGG" id="pmrn:116946677"/>
<dbReference type="InterPro" id="IPR011009">
    <property type="entry name" value="Kinase-like_dom_sf"/>
</dbReference>
<organism evidence="5 6">
    <name type="scientific">Petromyzon marinus</name>
    <name type="common">Sea lamprey</name>
    <dbReference type="NCBI Taxonomy" id="7757"/>
    <lineage>
        <taxon>Eukaryota</taxon>
        <taxon>Metazoa</taxon>
        <taxon>Chordata</taxon>
        <taxon>Craniata</taxon>
        <taxon>Vertebrata</taxon>
        <taxon>Cyclostomata</taxon>
        <taxon>Hyperoartia</taxon>
        <taxon>Petromyzontiformes</taxon>
        <taxon>Petromyzontidae</taxon>
        <taxon>Petromyzon</taxon>
    </lineage>
</organism>
<keyword evidence="5" id="KW-1185">Reference proteome</keyword>
<dbReference type="RefSeq" id="XP_032817758.1">
    <property type="nucleotide sequence ID" value="XM_032961867.1"/>
</dbReference>
<dbReference type="PROSITE" id="PS50011">
    <property type="entry name" value="PROTEIN_KINASE_DOM"/>
    <property type="match status" value="1"/>
</dbReference>
<dbReference type="InterPro" id="IPR024104">
    <property type="entry name" value="Tribbles/Ser_Thr_kinase_40"/>
</dbReference>
<dbReference type="GO" id="GO:0004860">
    <property type="term" value="F:protein kinase inhibitor activity"/>
    <property type="evidence" value="ECO:0007669"/>
    <property type="project" value="UniProtKB-KW"/>
</dbReference>
<dbReference type="GO" id="GO:0005634">
    <property type="term" value="C:nucleus"/>
    <property type="evidence" value="ECO:0007669"/>
    <property type="project" value="TreeGrafter"/>
</dbReference>
<dbReference type="GO" id="GO:0031434">
    <property type="term" value="F:mitogen-activated protein kinase kinase binding"/>
    <property type="evidence" value="ECO:0007669"/>
    <property type="project" value="TreeGrafter"/>
</dbReference>
<accession>A0AAJ7TJI2</accession>
<dbReference type="SMART" id="SM00220">
    <property type="entry name" value="S_TKc"/>
    <property type="match status" value="1"/>
</dbReference>
<dbReference type="PANTHER" id="PTHR22961:SF13">
    <property type="entry name" value="TRIBBLES"/>
    <property type="match status" value="1"/>
</dbReference>
<name>A0AAJ7TJI2_PETMA</name>
<evidence type="ECO:0000259" key="4">
    <source>
        <dbReference type="PROSITE" id="PS50011"/>
    </source>
</evidence>
<evidence type="ECO:0000256" key="1">
    <source>
        <dbReference type="ARBA" id="ARBA00023013"/>
    </source>
</evidence>
<dbReference type="AlphaFoldDB" id="A0AAJ7TJI2"/>
<proteinExistence type="inferred from homology"/>
<dbReference type="GO" id="GO:0032436">
    <property type="term" value="P:positive regulation of proteasomal ubiquitin-dependent protein catabolic process"/>
    <property type="evidence" value="ECO:0007669"/>
    <property type="project" value="TreeGrafter"/>
</dbReference>
<protein>
    <submittedName>
        <fullName evidence="6">Tribbles homolog 2-like</fullName>
    </submittedName>
</protein>
<dbReference type="Pfam" id="PF00069">
    <property type="entry name" value="Pkinase"/>
    <property type="match status" value="1"/>
</dbReference>
<evidence type="ECO:0000256" key="3">
    <source>
        <dbReference type="SAM" id="MobiDB-lite"/>
    </source>
</evidence>
<dbReference type="FunFam" id="1.10.510.10:FF:000153">
    <property type="entry name" value="Tribbles homolog 2"/>
    <property type="match status" value="1"/>
</dbReference>
<gene>
    <name evidence="6" type="primary">LOC116946677</name>
</gene>
<dbReference type="Proteomes" id="UP001318040">
    <property type="component" value="Chromosome 27"/>
</dbReference>